<dbReference type="InterPro" id="IPR036663">
    <property type="entry name" value="Fumarylacetoacetase_C_sf"/>
</dbReference>
<dbReference type="Gene3D" id="3.90.850.10">
    <property type="entry name" value="Fumarylacetoacetase-like, C-terminal domain"/>
    <property type="match status" value="1"/>
</dbReference>
<dbReference type="PANTHER" id="PTHR42796">
    <property type="entry name" value="FUMARYLACETOACETATE HYDROLASE DOMAIN-CONTAINING PROTEIN 2A-RELATED"/>
    <property type="match status" value="1"/>
</dbReference>
<evidence type="ECO:0000256" key="4">
    <source>
        <dbReference type="ARBA" id="ARBA00052790"/>
    </source>
</evidence>
<keyword evidence="9" id="KW-0378">Hydrolase</keyword>
<evidence type="ECO:0000256" key="7">
    <source>
        <dbReference type="ARBA" id="ARBA00060680"/>
    </source>
</evidence>
<sequence>MKLARFRYNDQIHIGVIANDQAYSTGQDPALPTDMITLLGNLNDLKHNLQILTEKGTGISLDQIQLLAPVQQPEKFLGVGLNYADHIEETGLDTPEFPTIFNKQSSCIIGPDDDIHRPRVSEKLDYEGELAIVIGKTCRHVPYEHAHTVIAGYTIVNDVSIRDWQIKAPTWTLGKSFDTHGPMGPWIVTADEIEPHNLELKTWVNEELRQHSNTQHLIFDCYKLVETLSTVCTLKPGDVIATGTCSGVGVKMKPRGYMKPGDRVTIEIEGIGQLSNPVIEEPQDTVQF</sequence>
<dbReference type="InterPro" id="IPR051121">
    <property type="entry name" value="FAH"/>
</dbReference>
<dbReference type="GO" id="GO:0019752">
    <property type="term" value="P:carboxylic acid metabolic process"/>
    <property type="evidence" value="ECO:0007669"/>
    <property type="project" value="UniProtKB-ARBA"/>
</dbReference>
<name>A0A8J7FFI9_9GAMM</name>
<dbReference type="AlphaFoldDB" id="A0A8J7FFI9"/>
<comment type="function">
    <text evidence="5">Decarboxylates OPET (5-oxo-pent-3-ene-1,2,5-tricarboxylic acid) into HHDD (2-hydroxy-hept-2,4-diene-1,7-dioate) and isomerizes it to OHED (2-oxo-hept-3-ene-1,7-dioate).</text>
</comment>
<dbReference type="PANTHER" id="PTHR42796:SF4">
    <property type="entry name" value="FUMARYLACETOACETATE HYDROLASE DOMAIN-CONTAINING PROTEIN 2A"/>
    <property type="match status" value="1"/>
</dbReference>
<dbReference type="Proteomes" id="UP000640333">
    <property type="component" value="Unassembled WGS sequence"/>
</dbReference>
<comment type="pathway">
    <text evidence="7">Aromatic compound metabolism; 4-hydroxyphenylacetate degradation; pyruvate and succinate semialdehyde from 4-hydroxyphenylacetate: step 5/7.</text>
</comment>
<comment type="catalytic activity">
    <reaction evidence="4">
        <text>(2E,4Z)-5-hydroxypenta-2,4-diene-1,2,5-tricarboxylate = (3E,5R)-5-carboxy-2-oxohept-3-enedioate</text>
        <dbReference type="Rhea" id="RHEA:18813"/>
        <dbReference type="ChEBI" id="CHEBI:47961"/>
        <dbReference type="ChEBI" id="CHEBI:87491"/>
        <dbReference type="EC" id="5.3.3.10"/>
    </reaction>
</comment>
<accession>A0A8J7FFI9</accession>
<keyword evidence="10" id="KW-1185">Reference proteome</keyword>
<evidence type="ECO:0000256" key="6">
    <source>
        <dbReference type="ARBA" id="ARBA00060569"/>
    </source>
</evidence>
<comment type="caution">
    <text evidence="9">The sequence shown here is derived from an EMBL/GenBank/DDBJ whole genome shotgun (WGS) entry which is preliminary data.</text>
</comment>
<dbReference type="GO" id="GO:0016787">
    <property type="term" value="F:hydrolase activity"/>
    <property type="evidence" value="ECO:0007669"/>
    <property type="project" value="UniProtKB-KW"/>
</dbReference>
<evidence type="ECO:0000256" key="5">
    <source>
        <dbReference type="ARBA" id="ARBA00057150"/>
    </source>
</evidence>
<evidence type="ECO:0000256" key="2">
    <source>
        <dbReference type="ARBA" id="ARBA00022723"/>
    </source>
</evidence>
<proteinExistence type="inferred from homology"/>
<dbReference type="GO" id="GO:0008704">
    <property type="term" value="F:5-carboxymethyl-2-hydroxymuconate delta-isomerase activity"/>
    <property type="evidence" value="ECO:0007669"/>
    <property type="project" value="UniProtKB-EC"/>
</dbReference>
<keyword evidence="2" id="KW-0479">Metal-binding</keyword>
<feature type="domain" description="Fumarylacetoacetase-like C-terminal" evidence="8">
    <location>
        <begin position="76"/>
        <end position="278"/>
    </location>
</feature>
<comment type="catalytic activity">
    <reaction evidence="3">
        <text>(3E,5R)-5-carboxy-2-oxohept-3-enedioate + H(+) = (4Z)-2-oxohept-4-enedioate + CO2</text>
        <dbReference type="Rhea" id="RHEA:14397"/>
        <dbReference type="ChEBI" id="CHEBI:15378"/>
        <dbReference type="ChEBI" id="CHEBI:16526"/>
        <dbReference type="ChEBI" id="CHEBI:87491"/>
        <dbReference type="ChEBI" id="CHEBI:87507"/>
        <dbReference type="EC" id="4.1.1.68"/>
    </reaction>
</comment>
<evidence type="ECO:0000256" key="1">
    <source>
        <dbReference type="ARBA" id="ARBA00010211"/>
    </source>
</evidence>
<evidence type="ECO:0000313" key="10">
    <source>
        <dbReference type="Proteomes" id="UP000640333"/>
    </source>
</evidence>
<protein>
    <submittedName>
        <fullName evidence="9">Fumarylacetoacetate hydrolase family protein</fullName>
    </submittedName>
</protein>
<dbReference type="EMBL" id="JADEYS010000016">
    <property type="protein sequence ID" value="MBE9398539.1"/>
    <property type="molecule type" value="Genomic_DNA"/>
</dbReference>
<dbReference type="SUPFAM" id="SSF56529">
    <property type="entry name" value="FAH"/>
    <property type="match status" value="1"/>
</dbReference>
<dbReference type="GO" id="GO:0046872">
    <property type="term" value="F:metal ion binding"/>
    <property type="evidence" value="ECO:0007669"/>
    <property type="project" value="UniProtKB-KW"/>
</dbReference>
<reference evidence="9" key="1">
    <citation type="submission" date="2020-10" db="EMBL/GenBank/DDBJ databases">
        <title>Bacterium isolated from coastal waters sediment.</title>
        <authorList>
            <person name="Chen R.-J."/>
            <person name="Lu D.-C."/>
            <person name="Zhu K.-L."/>
            <person name="Du Z.-J."/>
        </authorList>
    </citation>
    <scope>NUCLEOTIDE SEQUENCE</scope>
    <source>
        <strain evidence="9">N1Y112</strain>
    </source>
</reference>
<evidence type="ECO:0000259" key="8">
    <source>
        <dbReference type="Pfam" id="PF01557"/>
    </source>
</evidence>
<organism evidence="9 10">
    <name type="scientific">Pontibacterium sinense</name>
    <dbReference type="NCBI Taxonomy" id="2781979"/>
    <lineage>
        <taxon>Bacteria</taxon>
        <taxon>Pseudomonadati</taxon>
        <taxon>Pseudomonadota</taxon>
        <taxon>Gammaproteobacteria</taxon>
        <taxon>Oceanospirillales</taxon>
        <taxon>Oceanospirillaceae</taxon>
        <taxon>Pontibacterium</taxon>
    </lineage>
</organism>
<comment type="similarity">
    <text evidence="1">Belongs to the FAH family.</text>
</comment>
<comment type="pathway">
    <text evidence="6">Aromatic compound metabolism; 4-hydroxyphenylacetate degradation; pyruvate and succinate semialdehyde from 4-hydroxyphenylacetate: step 4/7.</text>
</comment>
<dbReference type="InterPro" id="IPR011234">
    <property type="entry name" value="Fumarylacetoacetase-like_C"/>
</dbReference>
<evidence type="ECO:0000256" key="3">
    <source>
        <dbReference type="ARBA" id="ARBA00051258"/>
    </source>
</evidence>
<dbReference type="Pfam" id="PF01557">
    <property type="entry name" value="FAA_hydrolase"/>
    <property type="match status" value="1"/>
</dbReference>
<dbReference type="GO" id="GO:0018800">
    <property type="term" value="F:5-oxopent-3-ene-1,2,5-tricarboxylate decarboxylase activity"/>
    <property type="evidence" value="ECO:0007669"/>
    <property type="project" value="UniProtKB-EC"/>
</dbReference>
<dbReference type="FunFam" id="3.90.850.10:FF:000002">
    <property type="entry name" value="2-hydroxyhepta-2,4-diene-1,7-dioate isomerase"/>
    <property type="match status" value="1"/>
</dbReference>
<gene>
    <name evidence="9" type="ORF">IOQ59_14880</name>
</gene>
<dbReference type="RefSeq" id="WP_193954176.1">
    <property type="nucleotide sequence ID" value="NZ_JADEYS010000016.1"/>
</dbReference>
<evidence type="ECO:0000313" key="9">
    <source>
        <dbReference type="EMBL" id="MBE9398539.1"/>
    </source>
</evidence>